<proteinExistence type="predicted"/>
<evidence type="ECO:0000256" key="1">
    <source>
        <dbReference type="SAM" id="MobiDB-lite"/>
    </source>
</evidence>
<keyword evidence="3" id="KW-1185">Reference proteome</keyword>
<sequence length="100" mass="10994">MRNGRLALNVCCCYSPFLAGQSQTGRDNDLQKRGAFGSLRICHQTCHHLPLSSCFNPRQTVRSRGCLMVGGVRSSHQEDSSEREQGPQGSQLDNDSRLGS</sequence>
<name>A0AAN6U151_9PEZI</name>
<evidence type="ECO:0000313" key="3">
    <source>
        <dbReference type="Proteomes" id="UP001302602"/>
    </source>
</evidence>
<dbReference type="AlphaFoldDB" id="A0AAN6U151"/>
<organism evidence="2 3">
    <name type="scientific">Parathielavia appendiculata</name>
    <dbReference type="NCBI Taxonomy" id="2587402"/>
    <lineage>
        <taxon>Eukaryota</taxon>
        <taxon>Fungi</taxon>
        <taxon>Dikarya</taxon>
        <taxon>Ascomycota</taxon>
        <taxon>Pezizomycotina</taxon>
        <taxon>Sordariomycetes</taxon>
        <taxon>Sordariomycetidae</taxon>
        <taxon>Sordariales</taxon>
        <taxon>Chaetomiaceae</taxon>
        <taxon>Parathielavia</taxon>
    </lineage>
</organism>
<accession>A0AAN6U151</accession>
<feature type="region of interest" description="Disordered" evidence="1">
    <location>
        <begin position="72"/>
        <end position="100"/>
    </location>
</feature>
<dbReference type="GeneID" id="87829567"/>
<gene>
    <name evidence="2" type="ORF">N657DRAFT_644648</name>
</gene>
<dbReference type="Proteomes" id="UP001302602">
    <property type="component" value="Unassembled WGS sequence"/>
</dbReference>
<comment type="caution">
    <text evidence="2">The sequence shown here is derived from an EMBL/GenBank/DDBJ whole genome shotgun (WGS) entry which is preliminary data.</text>
</comment>
<protein>
    <submittedName>
        <fullName evidence="2">Uncharacterized protein</fullName>
    </submittedName>
</protein>
<reference evidence="2" key="2">
    <citation type="submission" date="2023-05" db="EMBL/GenBank/DDBJ databases">
        <authorList>
            <consortium name="Lawrence Berkeley National Laboratory"/>
            <person name="Steindorff A."/>
            <person name="Hensen N."/>
            <person name="Bonometti L."/>
            <person name="Westerberg I."/>
            <person name="Brannstrom I.O."/>
            <person name="Guillou S."/>
            <person name="Cros-Aarteil S."/>
            <person name="Calhoun S."/>
            <person name="Haridas S."/>
            <person name="Kuo A."/>
            <person name="Mondo S."/>
            <person name="Pangilinan J."/>
            <person name="Riley R."/>
            <person name="Labutti K."/>
            <person name="Andreopoulos B."/>
            <person name="Lipzen A."/>
            <person name="Chen C."/>
            <person name="Yanf M."/>
            <person name="Daum C."/>
            <person name="Ng V."/>
            <person name="Clum A."/>
            <person name="Ohm R."/>
            <person name="Martin F."/>
            <person name="Silar P."/>
            <person name="Natvig D."/>
            <person name="Lalanne C."/>
            <person name="Gautier V."/>
            <person name="Ament-Velasquez S.L."/>
            <person name="Kruys A."/>
            <person name="Hutchinson M.I."/>
            <person name="Powell A.J."/>
            <person name="Barry K."/>
            <person name="Miller A.N."/>
            <person name="Grigoriev I.V."/>
            <person name="Debuchy R."/>
            <person name="Gladieux P."/>
            <person name="Thoren M.H."/>
            <person name="Johannesson H."/>
        </authorList>
    </citation>
    <scope>NUCLEOTIDE SEQUENCE</scope>
    <source>
        <strain evidence="2">CBS 731.68</strain>
    </source>
</reference>
<feature type="compositionally biased region" description="Basic and acidic residues" evidence="1">
    <location>
        <begin position="75"/>
        <end position="85"/>
    </location>
</feature>
<dbReference type="EMBL" id="MU853227">
    <property type="protein sequence ID" value="KAK4124422.1"/>
    <property type="molecule type" value="Genomic_DNA"/>
</dbReference>
<evidence type="ECO:0000313" key="2">
    <source>
        <dbReference type="EMBL" id="KAK4124422.1"/>
    </source>
</evidence>
<feature type="compositionally biased region" description="Polar residues" evidence="1">
    <location>
        <begin position="87"/>
        <end position="100"/>
    </location>
</feature>
<reference evidence="2" key="1">
    <citation type="journal article" date="2023" name="Mol. Phylogenet. Evol.">
        <title>Genome-scale phylogeny and comparative genomics of the fungal order Sordariales.</title>
        <authorList>
            <person name="Hensen N."/>
            <person name="Bonometti L."/>
            <person name="Westerberg I."/>
            <person name="Brannstrom I.O."/>
            <person name="Guillou S."/>
            <person name="Cros-Aarteil S."/>
            <person name="Calhoun S."/>
            <person name="Haridas S."/>
            <person name="Kuo A."/>
            <person name="Mondo S."/>
            <person name="Pangilinan J."/>
            <person name="Riley R."/>
            <person name="LaButti K."/>
            <person name="Andreopoulos B."/>
            <person name="Lipzen A."/>
            <person name="Chen C."/>
            <person name="Yan M."/>
            <person name="Daum C."/>
            <person name="Ng V."/>
            <person name="Clum A."/>
            <person name="Steindorff A."/>
            <person name="Ohm R.A."/>
            <person name="Martin F."/>
            <person name="Silar P."/>
            <person name="Natvig D.O."/>
            <person name="Lalanne C."/>
            <person name="Gautier V."/>
            <person name="Ament-Velasquez S.L."/>
            <person name="Kruys A."/>
            <person name="Hutchinson M.I."/>
            <person name="Powell A.J."/>
            <person name="Barry K."/>
            <person name="Miller A.N."/>
            <person name="Grigoriev I.V."/>
            <person name="Debuchy R."/>
            <person name="Gladieux P."/>
            <person name="Hiltunen Thoren M."/>
            <person name="Johannesson H."/>
        </authorList>
    </citation>
    <scope>NUCLEOTIDE SEQUENCE</scope>
    <source>
        <strain evidence="2">CBS 731.68</strain>
    </source>
</reference>
<dbReference type="RefSeq" id="XP_062648193.1">
    <property type="nucleotide sequence ID" value="XM_062792798.1"/>
</dbReference>